<keyword evidence="4" id="KW-1185">Reference proteome</keyword>
<protein>
    <recommendedName>
        <fullName evidence="2">SUN domain-containing protein</fullName>
    </recommendedName>
</protein>
<proteinExistence type="predicted"/>
<evidence type="ECO:0000256" key="1">
    <source>
        <dbReference type="SAM" id="Phobius"/>
    </source>
</evidence>
<gene>
    <name evidence="3" type="ORF">RFI_19524</name>
</gene>
<dbReference type="Gene3D" id="2.60.120.260">
    <property type="entry name" value="Galactose-binding domain-like"/>
    <property type="match status" value="1"/>
</dbReference>
<keyword evidence="1" id="KW-0812">Transmembrane</keyword>
<comment type="caution">
    <text evidence="3">The sequence shown here is derived from an EMBL/GenBank/DDBJ whole genome shotgun (WGS) entry which is preliminary data.</text>
</comment>
<dbReference type="InterPro" id="IPR012919">
    <property type="entry name" value="SUN_dom"/>
</dbReference>
<keyword evidence="1" id="KW-0472">Membrane</keyword>
<accession>X6MXI8</accession>
<dbReference type="OrthoDB" id="9415296at2759"/>
<sequence>MNADQQLSINTITVSIEQLRQSITQIQNQVNNLEKRPERKQTGTTGSENGMLEWYFQNKDWAYQVVKHSSLLTETISDRFWSFLALNIFKMYRQHAVLGECSKKRPGECIPLSFKHALLNNQNPQLLKLTKDIIDSSTQNSLLIPLESEHTLWIAETLRDPYLQYAYVQVELYRSIVVEKVSLFHLQSVLVSDITKHSSPRLFHVLVEQFLREKKKKKIERYIDASNDSENWYNLGIFVYDYDDTRQSNPGSPKGMHTFDVMQHFAKDKNDKDPLKFKFLVFRFLTNGGADHLCVYKTKSICSKGIIIFVHTKKNKIEQNYLKCSVFTNQVAFDENQKHPPVFSCITAARINIFKPIFLFFFAIGLTSNFSSKTQKKRTMRKKELNASVNIKRKKKSYNQCSTSKSPSGISIFNTTKKNQRYNSSQDIKNIVWTVEQRIKNFFVERKHYKMLFHCNEGTR</sequence>
<feature type="domain" description="SUN" evidence="2">
    <location>
        <begin position="94"/>
        <end position="305"/>
    </location>
</feature>
<evidence type="ECO:0000313" key="3">
    <source>
        <dbReference type="EMBL" id="ETO17790.1"/>
    </source>
</evidence>
<dbReference type="EMBL" id="ASPP01015985">
    <property type="protein sequence ID" value="ETO17790.1"/>
    <property type="molecule type" value="Genomic_DNA"/>
</dbReference>
<dbReference type="Proteomes" id="UP000023152">
    <property type="component" value="Unassembled WGS sequence"/>
</dbReference>
<feature type="transmembrane region" description="Helical" evidence="1">
    <location>
        <begin position="353"/>
        <end position="372"/>
    </location>
</feature>
<reference evidence="3 4" key="1">
    <citation type="journal article" date="2013" name="Curr. Biol.">
        <title>The Genome of the Foraminiferan Reticulomyxa filosa.</title>
        <authorList>
            <person name="Glockner G."/>
            <person name="Hulsmann N."/>
            <person name="Schleicher M."/>
            <person name="Noegel A.A."/>
            <person name="Eichinger L."/>
            <person name="Gallinger C."/>
            <person name="Pawlowski J."/>
            <person name="Sierra R."/>
            <person name="Euteneuer U."/>
            <person name="Pillet L."/>
            <person name="Moustafa A."/>
            <person name="Platzer M."/>
            <person name="Groth M."/>
            <person name="Szafranski K."/>
            <person name="Schliwa M."/>
        </authorList>
    </citation>
    <scope>NUCLEOTIDE SEQUENCE [LARGE SCALE GENOMIC DNA]</scope>
</reference>
<evidence type="ECO:0000259" key="2">
    <source>
        <dbReference type="PROSITE" id="PS51469"/>
    </source>
</evidence>
<organism evidence="3 4">
    <name type="scientific">Reticulomyxa filosa</name>
    <dbReference type="NCBI Taxonomy" id="46433"/>
    <lineage>
        <taxon>Eukaryota</taxon>
        <taxon>Sar</taxon>
        <taxon>Rhizaria</taxon>
        <taxon>Retaria</taxon>
        <taxon>Foraminifera</taxon>
        <taxon>Monothalamids</taxon>
        <taxon>Reticulomyxidae</taxon>
        <taxon>Reticulomyxa</taxon>
    </lineage>
</organism>
<keyword evidence="1" id="KW-1133">Transmembrane helix</keyword>
<evidence type="ECO:0000313" key="4">
    <source>
        <dbReference type="Proteomes" id="UP000023152"/>
    </source>
</evidence>
<dbReference type="AlphaFoldDB" id="X6MXI8"/>
<name>X6MXI8_RETFI</name>
<dbReference type="PROSITE" id="PS51469">
    <property type="entry name" value="SUN"/>
    <property type="match status" value="1"/>
</dbReference>